<name>A0A6J6TVH4_9ZZZZ</name>
<dbReference type="EMBL" id="CAEZYQ010000014">
    <property type="protein sequence ID" value="CAB4750413.1"/>
    <property type="molecule type" value="Genomic_DNA"/>
</dbReference>
<dbReference type="SUPFAM" id="SSF48179">
    <property type="entry name" value="6-phosphogluconate dehydrogenase C-terminal domain-like"/>
    <property type="match status" value="1"/>
</dbReference>
<reference evidence="6" key="1">
    <citation type="submission" date="2020-05" db="EMBL/GenBank/DDBJ databases">
        <authorList>
            <person name="Chiriac C."/>
            <person name="Salcher M."/>
            <person name="Ghai R."/>
            <person name="Kavagutti S V."/>
        </authorList>
    </citation>
    <scope>NUCLEOTIDE SEQUENCE</scope>
</reference>
<dbReference type="GO" id="GO:0050661">
    <property type="term" value="F:NADP binding"/>
    <property type="evidence" value="ECO:0007669"/>
    <property type="project" value="InterPro"/>
</dbReference>
<sequence length="303" mass="31098">MSAGLRVGFVGLGNIGKPMALRLAAADGFDLGVYDVAPEPLEELAAAGARVAGSVARLAADCDVLCVMVRDDEQVRDVMGQVLGVAGDRLTVVVHSTVAPDTPRALEVTAARHGVRVLDAPVSGGGMGAAAGTLAILVGGTDDAFAAAHPVLAAMSSKVVHAGPIGAGTRFKLARNLMHFVAFTAATEAQRLAEAAGLDLRALGDVVRHTDAITGGPGAIMHRETTAPIAADDFWFGVFEHVVALGEKDLTFATSLADELGVDVPLARLALERLAPGLGMPHSPLLSDHPADHPADDTEREQP</sequence>
<proteinExistence type="predicted"/>
<feature type="region of interest" description="Disordered" evidence="3">
    <location>
        <begin position="280"/>
        <end position="303"/>
    </location>
</feature>
<gene>
    <name evidence="6" type="ORF">UFOPK2761_01942</name>
</gene>
<dbReference type="GO" id="GO:0016491">
    <property type="term" value="F:oxidoreductase activity"/>
    <property type="evidence" value="ECO:0007669"/>
    <property type="project" value="UniProtKB-KW"/>
</dbReference>
<feature type="domain" description="6-phosphogluconate dehydrogenase NADP-binding" evidence="4">
    <location>
        <begin position="6"/>
        <end position="163"/>
    </location>
</feature>
<dbReference type="InterPro" id="IPR029154">
    <property type="entry name" value="HIBADH-like_NADP-bd"/>
</dbReference>
<dbReference type="InterPro" id="IPR008927">
    <property type="entry name" value="6-PGluconate_DH-like_C_sf"/>
</dbReference>
<dbReference type="SUPFAM" id="SSF51735">
    <property type="entry name" value="NAD(P)-binding Rossmann-fold domains"/>
    <property type="match status" value="1"/>
</dbReference>
<dbReference type="GO" id="GO:0051287">
    <property type="term" value="F:NAD binding"/>
    <property type="evidence" value="ECO:0007669"/>
    <property type="project" value="InterPro"/>
</dbReference>
<feature type="domain" description="3-hydroxyisobutyrate dehydrogenase-like NAD-binding" evidence="5">
    <location>
        <begin position="166"/>
        <end position="272"/>
    </location>
</feature>
<feature type="compositionally biased region" description="Basic and acidic residues" evidence="3">
    <location>
        <begin position="289"/>
        <end position="303"/>
    </location>
</feature>
<dbReference type="PIRSF" id="PIRSF000103">
    <property type="entry name" value="HIBADH"/>
    <property type="match status" value="1"/>
</dbReference>
<evidence type="ECO:0000313" key="6">
    <source>
        <dbReference type="EMBL" id="CAB4750413.1"/>
    </source>
</evidence>
<organism evidence="6">
    <name type="scientific">freshwater metagenome</name>
    <dbReference type="NCBI Taxonomy" id="449393"/>
    <lineage>
        <taxon>unclassified sequences</taxon>
        <taxon>metagenomes</taxon>
        <taxon>ecological metagenomes</taxon>
    </lineage>
</organism>
<keyword evidence="2" id="KW-0520">NAD</keyword>
<dbReference type="InterPro" id="IPR013328">
    <property type="entry name" value="6PGD_dom2"/>
</dbReference>
<evidence type="ECO:0000256" key="1">
    <source>
        <dbReference type="ARBA" id="ARBA00023002"/>
    </source>
</evidence>
<dbReference type="Gene3D" id="3.40.50.720">
    <property type="entry name" value="NAD(P)-binding Rossmann-like Domain"/>
    <property type="match status" value="1"/>
</dbReference>
<keyword evidence="1" id="KW-0560">Oxidoreductase</keyword>
<evidence type="ECO:0000259" key="5">
    <source>
        <dbReference type="Pfam" id="PF14833"/>
    </source>
</evidence>
<dbReference type="InterPro" id="IPR036291">
    <property type="entry name" value="NAD(P)-bd_dom_sf"/>
</dbReference>
<protein>
    <submittedName>
        <fullName evidence="6">Unannotated protein</fullName>
    </submittedName>
</protein>
<dbReference type="AlphaFoldDB" id="A0A6J6TVH4"/>
<evidence type="ECO:0000259" key="4">
    <source>
        <dbReference type="Pfam" id="PF03446"/>
    </source>
</evidence>
<accession>A0A6J6TVH4</accession>
<dbReference type="InterPro" id="IPR006115">
    <property type="entry name" value="6PGDH_NADP-bd"/>
</dbReference>
<dbReference type="Pfam" id="PF03446">
    <property type="entry name" value="NAD_binding_2"/>
    <property type="match status" value="1"/>
</dbReference>
<dbReference type="PANTHER" id="PTHR43060">
    <property type="entry name" value="3-HYDROXYISOBUTYRATE DEHYDROGENASE-LIKE 1, MITOCHONDRIAL-RELATED"/>
    <property type="match status" value="1"/>
</dbReference>
<evidence type="ECO:0000256" key="2">
    <source>
        <dbReference type="ARBA" id="ARBA00023027"/>
    </source>
</evidence>
<dbReference type="Pfam" id="PF14833">
    <property type="entry name" value="NAD_binding_11"/>
    <property type="match status" value="1"/>
</dbReference>
<evidence type="ECO:0000256" key="3">
    <source>
        <dbReference type="SAM" id="MobiDB-lite"/>
    </source>
</evidence>
<dbReference type="InterPro" id="IPR015815">
    <property type="entry name" value="HIBADH-related"/>
</dbReference>
<dbReference type="Gene3D" id="1.10.1040.10">
    <property type="entry name" value="N-(1-d-carboxylethyl)-l-norvaline Dehydrogenase, domain 2"/>
    <property type="match status" value="1"/>
</dbReference>
<dbReference type="PANTHER" id="PTHR43060:SF15">
    <property type="entry name" value="3-HYDROXYISOBUTYRATE DEHYDROGENASE-LIKE 1, MITOCHONDRIAL-RELATED"/>
    <property type="match status" value="1"/>
</dbReference>